<sequence length="88" mass="9741">MLVSIGPDDFTSTSSRTKRGLVIEGARFGLCQRCFSKGVTRKLSRKVIDTALATKKHWTILVVSFRRLIVQPLGCKSEGGNDNKCKNN</sequence>
<dbReference type="AlphaFoldDB" id="A0ABD3MWV4"/>
<accession>A0ABD3MWV4</accession>
<dbReference type="Proteomes" id="UP001530293">
    <property type="component" value="Unassembled WGS sequence"/>
</dbReference>
<reference evidence="1 2" key="1">
    <citation type="submission" date="2024-10" db="EMBL/GenBank/DDBJ databases">
        <title>Updated reference genomes for cyclostephanoid diatoms.</title>
        <authorList>
            <person name="Roberts W.R."/>
            <person name="Alverson A.J."/>
        </authorList>
    </citation>
    <scope>NUCLEOTIDE SEQUENCE [LARGE SCALE GENOMIC DNA]</scope>
    <source>
        <strain evidence="1 2">AJA232-27</strain>
    </source>
</reference>
<evidence type="ECO:0000313" key="2">
    <source>
        <dbReference type="Proteomes" id="UP001530293"/>
    </source>
</evidence>
<keyword evidence="2" id="KW-1185">Reference proteome</keyword>
<dbReference type="EMBL" id="JALLBG020000085">
    <property type="protein sequence ID" value="KAL3766446.1"/>
    <property type="molecule type" value="Genomic_DNA"/>
</dbReference>
<name>A0ABD3MWV4_9STRA</name>
<comment type="caution">
    <text evidence="1">The sequence shown here is derived from an EMBL/GenBank/DDBJ whole genome shotgun (WGS) entry which is preliminary data.</text>
</comment>
<proteinExistence type="predicted"/>
<evidence type="ECO:0000313" key="1">
    <source>
        <dbReference type="EMBL" id="KAL3766446.1"/>
    </source>
</evidence>
<organism evidence="1 2">
    <name type="scientific">Discostella pseudostelligera</name>
    <dbReference type="NCBI Taxonomy" id="259834"/>
    <lineage>
        <taxon>Eukaryota</taxon>
        <taxon>Sar</taxon>
        <taxon>Stramenopiles</taxon>
        <taxon>Ochrophyta</taxon>
        <taxon>Bacillariophyta</taxon>
        <taxon>Coscinodiscophyceae</taxon>
        <taxon>Thalassiosirophycidae</taxon>
        <taxon>Stephanodiscales</taxon>
        <taxon>Stephanodiscaceae</taxon>
        <taxon>Discostella</taxon>
    </lineage>
</organism>
<gene>
    <name evidence="1" type="ORF">ACHAWU_007481</name>
</gene>
<protein>
    <submittedName>
        <fullName evidence="1">Uncharacterized protein</fullName>
    </submittedName>
</protein>